<comment type="caution">
    <text evidence="2">The sequence shown here is derived from an EMBL/GenBank/DDBJ whole genome shotgun (WGS) entry which is preliminary data.</text>
</comment>
<feature type="compositionally biased region" description="Pro residues" evidence="1">
    <location>
        <begin position="314"/>
        <end position="336"/>
    </location>
</feature>
<evidence type="ECO:0000256" key="1">
    <source>
        <dbReference type="SAM" id="MobiDB-lite"/>
    </source>
</evidence>
<reference evidence="2 3" key="1">
    <citation type="submission" date="2019-10" db="EMBL/GenBank/DDBJ databases">
        <title>A soil myxobacterium in the family Polyangiaceae.</title>
        <authorList>
            <person name="Li Y."/>
            <person name="Wang J."/>
        </authorList>
    </citation>
    <scope>NUCLEOTIDE SEQUENCE [LARGE SCALE GENOMIC DNA]</scope>
    <source>
        <strain evidence="2 3">DSM 14734</strain>
    </source>
</reference>
<gene>
    <name evidence="2" type="ORF">GF068_31185</name>
</gene>
<dbReference type="RefSeq" id="WP_170319772.1">
    <property type="nucleotide sequence ID" value="NZ_WJIE01000011.1"/>
</dbReference>
<accession>A0A6N7Q265</accession>
<sequence>MPYCNVHLQRHAMLGVDLHPILTITIPPLPFDAQGHGVLARLNDWGWGLITAMRADTIEVDNGSYIMQRGTDIGPGVIHWPLLPPAPHWLIPAHILFAASKSEFGANQVLVGGSPVAVAMGVTMGLNLNCSGLLVPPLPSGLVDAPSTVQAWTTWRDMLAGLFYMALDSGIQYGINRFLGGKPGQWLGTKVEGFVAKALGQEWPVLMGGIRQLGGRFGQAMPEEAFTAIFSGSNIAGFFLGSPLGMSSGNFGMPSAFVPAGHLSGLLSSLIVDHTAYYNSPDVEEFGVDPAMLVPEPVPPPQTPPATPTATPTYTPPGTPTPTAPSEPTPPTPVPGPRDGKR</sequence>
<keyword evidence="3" id="KW-1185">Reference proteome</keyword>
<proteinExistence type="predicted"/>
<feature type="region of interest" description="Disordered" evidence="1">
    <location>
        <begin position="291"/>
        <end position="342"/>
    </location>
</feature>
<dbReference type="AlphaFoldDB" id="A0A6N7Q265"/>
<name>A0A6N7Q265_9BACT</name>
<dbReference type="EMBL" id="WJIE01000011">
    <property type="protein sequence ID" value="MRG96354.1"/>
    <property type="molecule type" value="Genomic_DNA"/>
</dbReference>
<protein>
    <submittedName>
        <fullName evidence="2">Uncharacterized protein</fullName>
    </submittedName>
</protein>
<evidence type="ECO:0000313" key="3">
    <source>
        <dbReference type="Proteomes" id="UP000440224"/>
    </source>
</evidence>
<feature type="compositionally biased region" description="Pro residues" evidence="1">
    <location>
        <begin position="296"/>
        <end position="307"/>
    </location>
</feature>
<dbReference type="Proteomes" id="UP000440224">
    <property type="component" value="Unassembled WGS sequence"/>
</dbReference>
<evidence type="ECO:0000313" key="2">
    <source>
        <dbReference type="EMBL" id="MRG96354.1"/>
    </source>
</evidence>
<organism evidence="2 3">
    <name type="scientific">Polyangium spumosum</name>
    <dbReference type="NCBI Taxonomy" id="889282"/>
    <lineage>
        <taxon>Bacteria</taxon>
        <taxon>Pseudomonadati</taxon>
        <taxon>Myxococcota</taxon>
        <taxon>Polyangia</taxon>
        <taxon>Polyangiales</taxon>
        <taxon>Polyangiaceae</taxon>
        <taxon>Polyangium</taxon>
    </lineage>
</organism>